<dbReference type="PRINTS" id="PR00069">
    <property type="entry name" value="ALDKETRDTASE"/>
</dbReference>
<comment type="catalytic activity">
    <reaction evidence="8">
        <text>xylitol + NADP(+) = D-xylose + NADPH + H(+)</text>
        <dbReference type="Rhea" id="RHEA:27445"/>
        <dbReference type="ChEBI" id="CHEBI:15378"/>
        <dbReference type="ChEBI" id="CHEBI:17151"/>
        <dbReference type="ChEBI" id="CHEBI:53455"/>
        <dbReference type="ChEBI" id="CHEBI:57783"/>
        <dbReference type="ChEBI" id="CHEBI:58349"/>
        <dbReference type="EC" id="1.1.1.307"/>
    </reaction>
</comment>
<evidence type="ECO:0000313" key="14">
    <source>
        <dbReference type="EMBL" id="KAE8327937.1"/>
    </source>
</evidence>
<reference evidence="15" key="1">
    <citation type="submission" date="2019-04" db="EMBL/GenBank/DDBJ databases">
        <title>Friends and foes A comparative genomics studyof 23 Aspergillus species from section Flavi.</title>
        <authorList>
            <consortium name="DOE Joint Genome Institute"/>
            <person name="Kjaerbolling I."/>
            <person name="Vesth T."/>
            <person name="Frisvad J.C."/>
            <person name="Nybo J.L."/>
            <person name="Theobald S."/>
            <person name="Kildgaard S."/>
            <person name="Isbrandt T."/>
            <person name="Kuo A."/>
            <person name="Sato A."/>
            <person name="Lyhne E.K."/>
            <person name="Kogle M.E."/>
            <person name="Wiebenga A."/>
            <person name="Kun R.S."/>
            <person name="Lubbers R.J."/>
            <person name="Makela M.R."/>
            <person name="Barry K."/>
            <person name="Chovatia M."/>
            <person name="Clum A."/>
            <person name="Daum C."/>
            <person name="Haridas S."/>
            <person name="He G."/>
            <person name="LaButti K."/>
            <person name="Lipzen A."/>
            <person name="Mondo S."/>
            <person name="Riley R."/>
            <person name="Salamov A."/>
            <person name="Simmons B.A."/>
            <person name="Magnuson J.K."/>
            <person name="Henrissat B."/>
            <person name="Mortensen U.H."/>
            <person name="Larsen T.O."/>
            <person name="Devries R.P."/>
            <person name="Grigoriev I.V."/>
            <person name="Machida M."/>
            <person name="Baker S.E."/>
            <person name="Andersen M.R."/>
        </authorList>
    </citation>
    <scope>NUCLEOTIDE SEQUENCE [LARGE SCALE GENOMIC DNA]</scope>
    <source>
        <strain evidence="15">CBS 130017</strain>
    </source>
</reference>
<dbReference type="Pfam" id="PF00248">
    <property type="entry name" value="Aldo_ket_red"/>
    <property type="match status" value="1"/>
</dbReference>
<dbReference type="GO" id="GO:0042732">
    <property type="term" value="P:D-xylose metabolic process"/>
    <property type="evidence" value="ECO:0007669"/>
    <property type="project" value="UniProtKB-KW"/>
</dbReference>
<evidence type="ECO:0000256" key="3">
    <source>
        <dbReference type="ARBA" id="ARBA00012845"/>
    </source>
</evidence>
<evidence type="ECO:0000256" key="9">
    <source>
        <dbReference type="ARBA" id="ARBA00049485"/>
    </source>
</evidence>
<dbReference type="InterPro" id="IPR020471">
    <property type="entry name" value="AKR"/>
</dbReference>
<dbReference type="Gene3D" id="3.20.20.100">
    <property type="entry name" value="NADP-dependent oxidoreductase domain"/>
    <property type="match status" value="1"/>
</dbReference>
<proteinExistence type="inferred from homology"/>
<dbReference type="Proteomes" id="UP000325945">
    <property type="component" value="Unassembled WGS sequence"/>
</dbReference>
<comment type="function">
    <text evidence="7">Catalyzes the initial reaction in the xylose utilization pathway by reducing D-xylose into xylitol. Xylose is a major component of hemicelluloses such as xylan. Most fungi utilize D-xylose via three enzymatic reactions, xylose reductase (XR), xylitol dehydrogenase (XDH), and xylulokinase, to form xylulose 5-phosphate, which enters pentose phosphate pathway.</text>
</comment>
<keyword evidence="4" id="KW-0119">Carbohydrate metabolism</keyword>
<evidence type="ECO:0000259" key="13">
    <source>
        <dbReference type="Pfam" id="PF00248"/>
    </source>
</evidence>
<dbReference type="EC" id="1.1.1.307" evidence="3"/>
<dbReference type="FunFam" id="3.20.20.100:FF:000007">
    <property type="entry name" value="NAD(P)H-dependent D-xylose reductase xyl1"/>
    <property type="match status" value="1"/>
</dbReference>
<feature type="active site" description="Proton donor" evidence="10">
    <location>
        <position position="50"/>
    </location>
</feature>
<evidence type="ECO:0000256" key="8">
    <source>
        <dbReference type="ARBA" id="ARBA00047534"/>
    </source>
</evidence>
<dbReference type="SUPFAM" id="SSF51430">
    <property type="entry name" value="NAD(P)-linked oxidoreductase"/>
    <property type="match status" value="1"/>
</dbReference>
<dbReference type="PIRSF" id="PIRSF000097">
    <property type="entry name" value="AKR"/>
    <property type="match status" value="1"/>
</dbReference>
<evidence type="ECO:0000256" key="6">
    <source>
        <dbReference type="ARBA" id="ARBA00023027"/>
    </source>
</evidence>
<feature type="binding site" evidence="11">
    <location>
        <position position="112"/>
    </location>
    <ligand>
        <name>substrate</name>
    </ligand>
</feature>
<name>A0A5N6X3Y0_9EURO</name>
<evidence type="ECO:0000313" key="15">
    <source>
        <dbReference type="Proteomes" id="UP000325945"/>
    </source>
</evidence>
<keyword evidence="6" id="KW-0520">NAD</keyword>
<protein>
    <recommendedName>
        <fullName evidence="3">D-xylose reductase [NAD(P)H]</fullName>
        <ecNumber evidence="3">1.1.1.307</ecNumber>
    </recommendedName>
</protein>
<accession>A0A5N6X3Y0</accession>
<dbReference type="PROSITE" id="PS00062">
    <property type="entry name" value="ALDOKETO_REDUCTASE_2"/>
    <property type="match status" value="1"/>
</dbReference>
<evidence type="ECO:0000256" key="10">
    <source>
        <dbReference type="PIRSR" id="PIRSR000097-1"/>
    </source>
</evidence>
<comment type="similarity">
    <text evidence="2">Belongs to the aldo/keto reductase family.</text>
</comment>
<dbReference type="InterPro" id="IPR036812">
    <property type="entry name" value="NAD(P)_OxRdtase_dom_sf"/>
</dbReference>
<comment type="catalytic activity">
    <reaction evidence="9">
        <text>xylitol + NAD(+) = D-xylose + NADH + H(+)</text>
        <dbReference type="Rhea" id="RHEA:27441"/>
        <dbReference type="ChEBI" id="CHEBI:15378"/>
        <dbReference type="ChEBI" id="CHEBI:17151"/>
        <dbReference type="ChEBI" id="CHEBI:53455"/>
        <dbReference type="ChEBI" id="CHEBI:57540"/>
        <dbReference type="ChEBI" id="CHEBI:57945"/>
        <dbReference type="EC" id="1.1.1.307"/>
    </reaction>
</comment>
<comment type="pathway">
    <text evidence="1">Carbohydrate metabolism; D-xylose degradation.</text>
</comment>
<keyword evidence="4" id="KW-0859">Xylose metabolism</keyword>
<dbReference type="GO" id="GO:0016491">
    <property type="term" value="F:oxidoreductase activity"/>
    <property type="evidence" value="ECO:0007669"/>
    <property type="project" value="UniProtKB-KW"/>
</dbReference>
<organism evidence="14 15">
    <name type="scientific">Aspergillus sergii</name>
    <dbReference type="NCBI Taxonomy" id="1034303"/>
    <lineage>
        <taxon>Eukaryota</taxon>
        <taxon>Fungi</taxon>
        <taxon>Dikarya</taxon>
        <taxon>Ascomycota</taxon>
        <taxon>Pezizomycotina</taxon>
        <taxon>Eurotiomycetes</taxon>
        <taxon>Eurotiomycetidae</taxon>
        <taxon>Eurotiales</taxon>
        <taxon>Aspergillaceae</taxon>
        <taxon>Aspergillus</taxon>
        <taxon>Aspergillus subgen. Circumdati</taxon>
    </lineage>
</organism>
<evidence type="ECO:0000256" key="12">
    <source>
        <dbReference type="PIRSR" id="PIRSR000097-3"/>
    </source>
</evidence>
<feature type="site" description="Lowers pKa of active site Tyr" evidence="12">
    <location>
        <position position="79"/>
    </location>
</feature>
<dbReference type="PANTHER" id="PTHR11732">
    <property type="entry name" value="ALDO/KETO REDUCTASE"/>
    <property type="match status" value="1"/>
</dbReference>
<evidence type="ECO:0000256" key="5">
    <source>
        <dbReference type="ARBA" id="ARBA00023002"/>
    </source>
</evidence>
<dbReference type="InterPro" id="IPR018170">
    <property type="entry name" value="Aldo/ket_reductase_CS"/>
</dbReference>
<feature type="domain" description="NADP-dependent oxidoreductase" evidence="13">
    <location>
        <begin position="22"/>
        <end position="300"/>
    </location>
</feature>
<dbReference type="AlphaFoldDB" id="A0A5N6X3Y0"/>
<sequence length="320" mass="36230">MLSSAIHLSSGYQMPLTGYGLWNVSKTTCAEQVYNAIKVGYRCFDGACDYGNEVEAGQGIARAIRDGLVQREELFITSKLWGTFHEPQHVQLSAHRQLSDWGLDYFDLYLIHFPVSLKYVDPSERYPPGWVSSDSKSVDLIQIPIHDTWRAMELLVDLKFTRSIGVSNFNIQLIRDILCYARIAPAVLQIEHHPFLIQRQLVDYVQGKGITITAYCSFGPQSAVAAKPRKAALFTSLLEHNLIQEIAQLHGKTSSQVLLRWSTQRGIAVIPKSRRLLHMQQNLDMKWELTSLEIDSISALDQGLRFNDPVTHGFNVPIFD</sequence>
<evidence type="ECO:0000256" key="1">
    <source>
        <dbReference type="ARBA" id="ARBA00004722"/>
    </source>
</evidence>
<evidence type="ECO:0000256" key="7">
    <source>
        <dbReference type="ARBA" id="ARBA00025065"/>
    </source>
</evidence>
<keyword evidence="15" id="KW-1185">Reference proteome</keyword>
<dbReference type="EMBL" id="ML741788">
    <property type="protein sequence ID" value="KAE8327937.1"/>
    <property type="molecule type" value="Genomic_DNA"/>
</dbReference>
<keyword evidence="5" id="KW-0560">Oxidoreductase</keyword>
<dbReference type="InterPro" id="IPR023210">
    <property type="entry name" value="NADP_OxRdtase_dom"/>
</dbReference>
<gene>
    <name evidence="14" type="ORF">BDV39DRAFT_214508</name>
</gene>
<evidence type="ECO:0000256" key="2">
    <source>
        <dbReference type="ARBA" id="ARBA00007905"/>
    </source>
</evidence>
<evidence type="ECO:0000256" key="11">
    <source>
        <dbReference type="PIRSR" id="PIRSR000097-2"/>
    </source>
</evidence>
<evidence type="ECO:0000256" key="4">
    <source>
        <dbReference type="ARBA" id="ARBA00022629"/>
    </source>
</evidence>